<organism evidence="1 2">
    <name type="scientific">Candidatus Accumulibacter phosphatis</name>
    <dbReference type="NCBI Taxonomy" id="327160"/>
    <lineage>
        <taxon>Bacteria</taxon>
        <taxon>Pseudomonadati</taxon>
        <taxon>Pseudomonadota</taxon>
        <taxon>Betaproteobacteria</taxon>
        <taxon>Candidatus Accumulibacter</taxon>
    </lineage>
</organism>
<evidence type="ECO:0000313" key="1">
    <source>
        <dbReference type="EMBL" id="TMQ75498.1"/>
    </source>
</evidence>
<dbReference type="EMBL" id="SWAD01000092">
    <property type="protein sequence ID" value="TMQ75498.1"/>
    <property type="molecule type" value="Genomic_DNA"/>
</dbReference>
<keyword evidence="2" id="KW-1185">Reference proteome</keyword>
<reference evidence="1 2" key="1">
    <citation type="submission" date="2019-04" db="EMBL/GenBank/DDBJ databases">
        <title>A novel phosphate-accumulating bacterium identified in bioreactor for phosphate removal from wastewater.</title>
        <authorList>
            <person name="Kotlyarov R.Y."/>
            <person name="Beletsky A.V."/>
            <person name="Kallistova A.Y."/>
            <person name="Dorofeev A.G."/>
            <person name="Nikolaev Y.Y."/>
            <person name="Pimenov N.V."/>
            <person name="Ravin N.V."/>
            <person name="Mardanov A.V."/>
        </authorList>
    </citation>
    <scope>NUCLEOTIDE SEQUENCE [LARGE SCALE GENOMIC DNA]</scope>
    <source>
        <strain evidence="1 2">Bin19</strain>
    </source>
</reference>
<proteinExistence type="predicted"/>
<comment type="caution">
    <text evidence="1">The sequence shown here is derived from an EMBL/GenBank/DDBJ whole genome shotgun (WGS) entry which is preliminary data.</text>
</comment>
<name>A0A5S4EJH0_9PROT</name>
<gene>
    <name evidence="1" type="ORF">ACCUM_1242</name>
</gene>
<dbReference type="Proteomes" id="UP000306324">
    <property type="component" value="Unassembled WGS sequence"/>
</dbReference>
<evidence type="ECO:0000313" key="2">
    <source>
        <dbReference type="Proteomes" id="UP000306324"/>
    </source>
</evidence>
<dbReference type="Gene3D" id="3.40.50.2000">
    <property type="entry name" value="Glycogen Phosphorylase B"/>
    <property type="match status" value="1"/>
</dbReference>
<dbReference type="AlphaFoldDB" id="A0A5S4EJH0"/>
<sequence length="60" mass="6350">MFTLPAPLGALLSFAHLLVHHGGIGTALDGLRAGTPLWLFPTAYDQSDNADCLCKLGSRK</sequence>
<evidence type="ECO:0008006" key="3">
    <source>
        <dbReference type="Google" id="ProtNLM"/>
    </source>
</evidence>
<accession>A0A5S4EJH0</accession>
<dbReference type="SUPFAM" id="SSF53756">
    <property type="entry name" value="UDP-Glycosyltransferase/glycogen phosphorylase"/>
    <property type="match status" value="1"/>
</dbReference>
<protein>
    <recommendedName>
        <fullName evidence="3">Glycosyl transferase family 28 C-terminal domain-containing protein</fullName>
    </recommendedName>
</protein>